<comment type="caution">
    <text evidence="1">The sequence shown here is derived from an EMBL/GenBank/DDBJ whole genome shotgun (WGS) entry which is preliminary data.</text>
</comment>
<name>A0ABU2EFV2_9BURK</name>
<dbReference type="Proteomes" id="UP001246576">
    <property type="component" value="Unassembled WGS sequence"/>
</dbReference>
<reference evidence="1" key="1">
    <citation type="submission" date="2023-09" db="EMBL/GenBank/DDBJ databases">
        <title>Description of first Herbaspirillum huttiense subsp. nephrolepsisexaltata and Herbaspirillum huttiense subsp. lycopersicon.</title>
        <authorList>
            <person name="Poudel M."/>
            <person name="Sharma A."/>
            <person name="Goss E."/>
            <person name="Tapia J.H."/>
            <person name="Harmon C.M."/>
            <person name="Jones J.B."/>
        </authorList>
    </citation>
    <scope>NUCLEOTIDE SEQUENCE</scope>
    <source>
        <strain evidence="1">SE1</strain>
    </source>
</reference>
<evidence type="ECO:0000313" key="2">
    <source>
        <dbReference type="Proteomes" id="UP001246576"/>
    </source>
</evidence>
<proteinExistence type="predicted"/>
<dbReference type="EMBL" id="JAVLSJ010000001">
    <property type="protein sequence ID" value="MDR9847020.1"/>
    <property type="molecule type" value="Genomic_DNA"/>
</dbReference>
<accession>A0ABU2EFV2</accession>
<organism evidence="1 2">
    <name type="scientific">Herbaspirillum huttiense subsp. lycopersici</name>
    <dbReference type="NCBI Taxonomy" id="3074428"/>
    <lineage>
        <taxon>Bacteria</taxon>
        <taxon>Pseudomonadati</taxon>
        <taxon>Pseudomonadota</taxon>
        <taxon>Betaproteobacteria</taxon>
        <taxon>Burkholderiales</taxon>
        <taxon>Oxalobacteraceae</taxon>
        <taxon>Herbaspirillum</taxon>
    </lineage>
</organism>
<gene>
    <name evidence="1" type="ORF">RI048_02220</name>
</gene>
<dbReference type="RefSeq" id="WP_310839442.1">
    <property type="nucleotide sequence ID" value="NZ_JAVLSJ010000001.1"/>
</dbReference>
<dbReference type="Pfam" id="PF12691">
    <property type="entry name" value="Phage_tail_terminator_6"/>
    <property type="match status" value="1"/>
</dbReference>
<evidence type="ECO:0000313" key="1">
    <source>
        <dbReference type="EMBL" id="MDR9847020.1"/>
    </source>
</evidence>
<protein>
    <submittedName>
        <fullName evidence="1">Minor capsid protein</fullName>
    </submittedName>
</protein>
<sequence length="129" mass="13975">MNLIPLADLLENAGLGVKGESIFIGMMPAESDQAILLRNPLSGTPINHEMPGFFQSHIQLIVRTPSVEYSAGESLIENAISALTVSEKQIGSAFFNYIRPRTLPVVYPLSKGNLLEFNVVLDVCFAQGA</sequence>
<dbReference type="InterPro" id="IPR024411">
    <property type="entry name" value="Tail_terminator_phage"/>
</dbReference>
<keyword evidence="2" id="KW-1185">Reference proteome</keyword>